<dbReference type="Proteomes" id="UP000266841">
    <property type="component" value="Unassembled WGS sequence"/>
</dbReference>
<reference evidence="2 3" key="1">
    <citation type="journal article" date="2012" name="Genome Biol.">
        <title>Genome and low-iron response of an oceanic diatom adapted to chronic iron limitation.</title>
        <authorList>
            <person name="Lommer M."/>
            <person name="Specht M."/>
            <person name="Roy A.S."/>
            <person name="Kraemer L."/>
            <person name="Andreson R."/>
            <person name="Gutowska M.A."/>
            <person name="Wolf J."/>
            <person name="Bergner S.V."/>
            <person name="Schilhabel M.B."/>
            <person name="Klostermeier U.C."/>
            <person name="Beiko R.G."/>
            <person name="Rosenstiel P."/>
            <person name="Hippler M."/>
            <person name="Laroche J."/>
        </authorList>
    </citation>
    <scope>NUCLEOTIDE SEQUENCE [LARGE SCALE GENOMIC DNA]</scope>
    <source>
        <strain evidence="2 3">CCMP1005</strain>
    </source>
</reference>
<organism evidence="2 3">
    <name type="scientific">Thalassiosira oceanica</name>
    <name type="common">Marine diatom</name>
    <dbReference type="NCBI Taxonomy" id="159749"/>
    <lineage>
        <taxon>Eukaryota</taxon>
        <taxon>Sar</taxon>
        <taxon>Stramenopiles</taxon>
        <taxon>Ochrophyta</taxon>
        <taxon>Bacillariophyta</taxon>
        <taxon>Coscinodiscophyceae</taxon>
        <taxon>Thalassiosirophycidae</taxon>
        <taxon>Thalassiosirales</taxon>
        <taxon>Thalassiosiraceae</taxon>
        <taxon>Thalassiosira</taxon>
    </lineage>
</organism>
<dbReference type="OrthoDB" id="295536at2759"/>
<feature type="compositionally biased region" description="Low complexity" evidence="1">
    <location>
        <begin position="275"/>
        <end position="289"/>
    </location>
</feature>
<protein>
    <recommendedName>
        <fullName evidence="4">F-box domain-containing protein</fullName>
    </recommendedName>
</protein>
<dbReference type="Gene3D" id="2.60.120.920">
    <property type="match status" value="1"/>
</dbReference>
<feature type="compositionally biased region" description="Basic and acidic residues" evidence="1">
    <location>
        <begin position="300"/>
        <end position="321"/>
    </location>
</feature>
<evidence type="ECO:0000313" key="2">
    <source>
        <dbReference type="EMBL" id="EJK60520.1"/>
    </source>
</evidence>
<feature type="region of interest" description="Disordered" evidence="1">
    <location>
        <begin position="275"/>
        <end position="328"/>
    </location>
</feature>
<feature type="region of interest" description="Disordered" evidence="1">
    <location>
        <begin position="1"/>
        <end position="79"/>
    </location>
</feature>
<name>K0S5G4_THAOC</name>
<dbReference type="EMBL" id="AGNL01020971">
    <property type="protein sequence ID" value="EJK60520.1"/>
    <property type="molecule type" value="Genomic_DNA"/>
</dbReference>
<dbReference type="InterPro" id="IPR043136">
    <property type="entry name" value="B30.2/SPRY_sf"/>
</dbReference>
<accession>K0S5G4</accession>
<feature type="compositionally biased region" description="Basic residues" evidence="1">
    <location>
        <begin position="487"/>
        <end position="496"/>
    </location>
</feature>
<evidence type="ECO:0000313" key="3">
    <source>
        <dbReference type="Proteomes" id="UP000266841"/>
    </source>
</evidence>
<feature type="compositionally biased region" description="Polar residues" evidence="1">
    <location>
        <begin position="50"/>
        <end position="59"/>
    </location>
</feature>
<feature type="region of interest" description="Disordered" evidence="1">
    <location>
        <begin position="370"/>
        <end position="496"/>
    </location>
</feature>
<evidence type="ECO:0008006" key="4">
    <source>
        <dbReference type="Google" id="ProtNLM"/>
    </source>
</evidence>
<dbReference type="AlphaFoldDB" id="K0S5G4"/>
<keyword evidence="3" id="KW-1185">Reference proteome</keyword>
<sequence length="815" mass="89792">MFAVCGGGKSERGKGQGKRCTAARKSSKLPIKKRHIRQPESILARCAPTPISSGKTRNVSPDKTHQETPQGTKPKQVRNPYIRDGQTLSCDKKQRSGVDMSRHAVLMALAGSCVIPGCKARNCFGMLCLGGGICPVCGEVGQCRSASTRKYQDCKNIVGFGKQMNQMVKSRGYCTKCLAPWAFGDHHTSGSSVDCAIQSRLQRVVLEQKPAGQSLGKFVGDIVSTPANYNEFLCTIVAPMIVARKTKGMMKLDPCMVEQLLPPYSMAWQSSHAPASSAASVRPGGASAPRQRGPTPRLHNAREEAPRHVPSDDERRRESRAPDPAAAMTKFEEAWSPICLQRRPGLDQVRVDHRPLWGLLSDVAENGRPGLLSGDAEDGVLSTPRPRREGRPGRGGGASRRRRMTPRRPGLDQVRVYPRKMAYCPPPQPPPRRTAGRGASRRRRMTPRRPGLDQVRVDPQPLSGDAEDGVLSTHRPSGPAGEPPAVPRRRPNARTGRIRSSHVNLKGGRDAMEEAVGMECACGAAKRQKFSSLESLDALASIDILGHLATFLEPSELCQVRATCKALGSREHVTFDGLSVAEEAARRIFEQRASDKEKALLPRHDDEGWIELCHHLLMSRADLTFDQLVGVHVKYQEDNSKAAVQWIPGGASSAICGNHIMRTGKHWATFFVREEELGGYLPFGVIRPLPGWGRRRLHEFQPANHRFRDDLRRERTSRWEGDVHFCHFYHNGECWYSDWEGATERSVRRFCSGDRGTIKKFGMLLNLNSGTLSVYQNGLRVGTPKEGLAGVYCWIASLSGRGSVSIERGYGVVDA</sequence>
<evidence type="ECO:0000256" key="1">
    <source>
        <dbReference type="SAM" id="MobiDB-lite"/>
    </source>
</evidence>
<gene>
    <name evidence="2" type="ORF">THAOC_19106</name>
</gene>
<proteinExistence type="predicted"/>
<comment type="caution">
    <text evidence="2">The sequence shown here is derived from an EMBL/GenBank/DDBJ whole genome shotgun (WGS) entry which is preliminary data.</text>
</comment>
<feature type="compositionally biased region" description="Basic residues" evidence="1">
    <location>
        <begin position="15"/>
        <end position="36"/>
    </location>
</feature>